<dbReference type="AlphaFoldDB" id="A0AAP2RFY1"/>
<name>A0AAP2RFY1_9EURY</name>
<keyword evidence="4" id="KW-1185">Reference proteome</keyword>
<dbReference type="Proteomes" id="UP001320159">
    <property type="component" value="Unassembled WGS sequence"/>
</dbReference>
<dbReference type="PANTHER" id="PTHR21198:SF7">
    <property type="entry name" value="ASPARTATE-GLUTAMATE RACEMASE FAMILY"/>
    <property type="match status" value="1"/>
</dbReference>
<dbReference type="SUPFAM" id="SSF53681">
    <property type="entry name" value="Aspartate/glutamate racemase"/>
    <property type="match status" value="2"/>
</dbReference>
<dbReference type="PROSITE" id="PS00923">
    <property type="entry name" value="ASP_GLU_RACEMASE_1"/>
    <property type="match status" value="1"/>
</dbReference>
<evidence type="ECO:0000313" key="4">
    <source>
        <dbReference type="Proteomes" id="UP001320159"/>
    </source>
</evidence>
<dbReference type="EMBL" id="PGCK01000011">
    <property type="protein sequence ID" value="MCD1295865.1"/>
    <property type="molecule type" value="Genomic_DNA"/>
</dbReference>
<gene>
    <name evidence="3" type="ORF">CUJ83_12750</name>
</gene>
<dbReference type="RefSeq" id="WP_230742722.1">
    <property type="nucleotide sequence ID" value="NZ_PGCK01000011.1"/>
</dbReference>
<dbReference type="PANTHER" id="PTHR21198">
    <property type="entry name" value="GLUTAMATE RACEMASE"/>
    <property type="match status" value="1"/>
</dbReference>
<reference evidence="3 4" key="1">
    <citation type="submission" date="2017-11" db="EMBL/GenBank/DDBJ databases">
        <title>Isolation and Characterization of Family Methanocellaceae Species from Potential Methane Hydrate Area Offshore Southwestern Taiwan.</title>
        <authorList>
            <person name="Zhang W.-L."/>
            <person name="Chen W.-C."/>
            <person name="Lai M.-C."/>
            <person name="Chen S.-C."/>
        </authorList>
    </citation>
    <scope>NUCLEOTIDE SEQUENCE [LARGE SCALE GENOMIC DNA]</scope>
    <source>
        <strain evidence="3 4">CWC-04</strain>
    </source>
</reference>
<organism evidence="3 4">
    <name type="scientific">Methanooceanicella nereidis</name>
    <dbReference type="NCBI Taxonomy" id="2052831"/>
    <lineage>
        <taxon>Archaea</taxon>
        <taxon>Methanobacteriati</taxon>
        <taxon>Methanobacteriota</taxon>
        <taxon>Stenosarchaea group</taxon>
        <taxon>Methanomicrobia</taxon>
        <taxon>Methanocellales</taxon>
        <taxon>Methanocellaceae</taxon>
        <taxon>Methanooceanicella</taxon>
    </lineage>
</organism>
<dbReference type="NCBIfam" id="TIGR00035">
    <property type="entry name" value="asp_race"/>
    <property type="match status" value="1"/>
</dbReference>
<evidence type="ECO:0000256" key="1">
    <source>
        <dbReference type="ARBA" id="ARBA00007847"/>
    </source>
</evidence>
<dbReference type="Gene3D" id="3.40.50.1860">
    <property type="match status" value="2"/>
</dbReference>
<evidence type="ECO:0000256" key="2">
    <source>
        <dbReference type="ARBA" id="ARBA00023235"/>
    </source>
</evidence>
<proteinExistence type="inferred from homology"/>
<dbReference type="PROSITE" id="PS00924">
    <property type="entry name" value="ASP_GLU_RACEMASE_2"/>
    <property type="match status" value="1"/>
</dbReference>
<dbReference type="InterPro" id="IPR015942">
    <property type="entry name" value="Asp/Glu/hydantoin_racemase"/>
</dbReference>
<sequence>MKTIGLIGGMSWESSIEYYRIINESVRDRLGGLHSAKCIMCSVDFEEIAKLQREGDWKELTEKMVGAARKLKTAGADFVIICTNTMHIMADDVRDQADIPLIHIADAAGQNIKEKGLKKVGLLGTKFTMEKDFYKKRLQENYGIEAIIPDENDREEVHRIIFEELCAGVIKRSSKARFKEVIAKLVSSGAEGVILGCTEIPLIIKQEDVNVPVFDTMTIHAVSAVDMALN</sequence>
<dbReference type="Pfam" id="PF01177">
    <property type="entry name" value="Asp_Glu_race"/>
    <property type="match status" value="1"/>
</dbReference>
<keyword evidence="2" id="KW-0413">Isomerase</keyword>
<dbReference type="InterPro" id="IPR033134">
    <property type="entry name" value="Asp/Glu_racemase_AS_2"/>
</dbReference>
<dbReference type="InterPro" id="IPR001920">
    <property type="entry name" value="Asp/Glu_race"/>
</dbReference>
<dbReference type="GO" id="GO:0047661">
    <property type="term" value="F:amino-acid racemase activity"/>
    <property type="evidence" value="ECO:0007669"/>
    <property type="project" value="InterPro"/>
</dbReference>
<accession>A0AAP2RFY1</accession>
<comment type="similarity">
    <text evidence="1">Belongs to the aspartate/glutamate racemases family.</text>
</comment>
<protein>
    <submittedName>
        <fullName evidence="3">Aspartate racemase</fullName>
    </submittedName>
</protein>
<comment type="caution">
    <text evidence="3">The sequence shown here is derived from an EMBL/GenBank/DDBJ whole genome shotgun (WGS) entry which is preliminary data.</text>
</comment>
<dbReference type="InterPro" id="IPR004380">
    <property type="entry name" value="Asp_race"/>
</dbReference>
<dbReference type="InterPro" id="IPR018187">
    <property type="entry name" value="Asp/Glu_racemase_AS_1"/>
</dbReference>
<evidence type="ECO:0000313" key="3">
    <source>
        <dbReference type="EMBL" id="MCD1295865.1"/>
    </source>
</evidence>